<keyword evidence="3" id="KW-1185">Reference proteome</keyword>
<dbReference type="InterPro" id="IPR012337">
    <property type="entry name" value="RNaseH-like_sf"/>
</dbReference>
<name>A0A5J5EPP7_9PEZI</name>
<dbReference type="OrthoDB" id="4504904at2759"/>
<dbReference type="InParanoid" id="A0A5J5EPP7"/>
<comment type="caution">
    <text evidence="2">The sequence shown here is derived from an EMBL/GenBank/DDBJ whole genome shotgun (WGS) entry which is preliminary data.</text>
</comment>
<dbReference type="EMBL" id="VXIS01000180">
    <property type="protein sequence ID" value="KAA8898654.1"/>
    <property type="molecule type" value="Genomic_DNA"/>
</dbReference>
<protein>
    <submittedName>
        <fullName evidence="2">Uncharacterized protein</fullName>
    </submittedName>
</protein>
<dbReference type="Gene3D" id="3.30.420.10">
    <property type="entry name" value="Ribonuclease H-like superfamily/Ribonuclease H"/>
    <property type="match status" value="1"/>
</dbReference>
<evidence type="ECO:0000313" key="3">
    <source>
        <dbReference type="Proteomes" id="UP000326924"/>
    </source>
</evidence>
<accession>A0A5J5EPP7</accession>
<evidence type="ECO:0000256" key="1">
    <source>
        <dbReference type="SAM" id="MobiDB-lite"/>
    </source>
</evidence>
<dbReference type="SUPFAM" id="SSF53098">
    <property type="entry name" value="Ribonuclease H-like"/>
    <property type="match status" value="1"/>
</dbReference>
<feature type="region of interest" description="Disordered" evidence="1">
    <location>
        <begin position="321"/>
        <end position="357"/>
    </location>
</feature>
<sequence>MPLLCEVGLTDGRTTPRHRRFEFAARPAATPIANTCGYAPSGDESERPIVIEDADPATASAIRPQRLTHGTIAIYSDGSHLEDRRRAYAAVTQGENHEAYNAELLGIASALKMATRRVAVRANPSCYVGLFTDADGAFNLLPRTKPGTGQWLLPRIVRTGSKLKAHSWRTNYRCVHRHGDIPCNGLADQRTKEVARRGPGKENEDVVRTTIIGYIDQEVTQPTNKIGWHRWSSIASPKHTSATETTPIQQPSIALLAAQLGSRLNRNYTGWNEVDMARLVQDVTAALNKHRANRTHAIPAEAVYALIHRLCLDNVRTVTVKSRRKRSSSKTEDAADSDGDDDDEMTAHSALSATKEPASAMAMMMKRPRTQRPQQAKNQCRQMPIYQGGLQQLLPCWTRSRRIMWHDPTHRR</sequence>
<reference evidence="2 3" key="1">
    <citation type="submission" date="2019-09" db="EMBL/GenBank/DDBJ databases">
        <title>Draft genome of the ectomycorrhizal ascomycete Sphaerosporella brunnea.</title>
        <authorList>
            <consortium name="DOE Joint Genome Institute"/>
            <person name="Benucci G.M."/>
            <person name="Marozzi G."/>
            <person name="Antonielli L."/>
            <person name="Sanchez S."/>
            <person name="Marco P."/>
            <person name="Wang X."/>
            <person name="Falini L.B."/>
            <person name="Barry K."/>
            <person name="Haridas S."/>
            <person name="Lipzen A."/>
            <person name="Labutti K."/>
            <person name="Grigoriev I.V."/>
            <person name="Murat C."/>
            <person name="Martin F."/>
            <person name="Albertini E."/>
            <person name="Donnini D."/>
            <person name="Bonito G."/>
        </authorList>
    </citation>
    <scope>NUCLEOTIDE SEQUENCE [LARGE SCALE GENOMIC DNA]</scope>
    <source>
        <strain evidence="2 3">Sb_GMNB300</strain>
    </source>
</reference>
<evidence type="ECO:0000313" key="2">
    <source>
        <dbReference type="EMBL" id="KAA8898654.1"/>
    </source>
</evidence>
<dbReference type="GO" id="GO:0003676">
    <property type="term" value="F:nucleic acid binding"/>
    <property type="evidence" value="ECO:0007669"/>
    <property type="project" value="InterPro"/>
</dbReference>
<proteinExistence type="predicted"/>
<dbReference type="AlphaFoldDB" id="A0A5J5EPP7"/>
<dbReference type="Proteomes" id="UP000326924">
    <property type="component" value="Unassembled WGS sequence"/>
</dbReference>
<organism evidence="2 3">
    <name type="scientific">Sphaerosporella brunnea</name>
    <dbReference type="NCBI Taxonomy" id="1250544"/>
    <lineage>
        <taxon>Eukaryota</taxon>
        <taxon>Fungi</taxon>
        <taxon>Dikarya</taxon>
        <taxon>Ascomycota</taxon>
        <taxon>Pezizomycotina</taxon>
        <taxon>Pezizomycetes</taxon>
        <taxon>Pezizales</taxon>
        <taxon>Pyronemataceae</taxon>
        <taxon>Sphaerosporella</taxon>
    </lineage>
</organism>
<gene>
    <name evidence="2" type="ORF">FN846DRAFT_909964</name>
</gene>
<dbReference type="InterPro" id="IPR036397">
    <property type="entry name" value="RNaseH_sf"/>
</dbReference>
<feature type="compositionally biased region" description="Acidic residues" evidence="1">
    <location>
        <begin position="334"/>
        <end position="344"/>
    </location>
</feature>